<evidence type="ECO:0000313" key="6">
    <source>
        <dbReference type="Proteomes" id="UP000031552"/>
    </source>
</evidence>
<dbReference type="RefSeq" id="WP_041016582.1">
    <property type="nucleotide sequence ID" value="NZ_CCEJ010000001.1"/>
</dbReference>
<sequence length="310" mass="34244">MLAKKLSAGDTIRIIAPSFSGNLVSKNSLRLAEKRLNSLGLKVTFGKNAFEEGPFGSAPLKNRLHDFHEAFRDPEIKAILSFCGGYSANQLILGIDYNLVIKSPKIFCGGSDSTVLQNVLYKKTGLITYYGPDFEDFGLVDTNDSYLLNSFEAALMQEGAYSCLPSKHLKEEVWPLQEGRAEGIILGGNLSSLLALVGTPFMPSFRNAILFIDERKEVSKALFERHFETLTQQLEFKFVEAILIGRFSKESEITHDLLKNLIESKSELKSIPVAANLDFGGCLPIFTFPIGGACQVVINKTKAHISLYPH</sequence>
<dbReference type="EC" id="3.4.16.-" evidence="5"/>
<proteinExistence type="inferred from homology"/>
<feature type="domain" description="LD-carboxypeptidase N-terminal" evidence="3">
    <location>
        <begin position="12"/>
        <end position="131"/>
    </location>
</feature>
<dbReference type="Proteomes" id="UP000031552">
    <property type="component" value="Unassembled WGS sequence"/>
</dbReference>
<keyword evidence="5" id="KW-0121">Carboxypeptidase</keyword>
<dbReference type="SUPFAM" id="SSF141986">
    <property type="entry name" value="LD-carboxypeptidase A C-terminal domain-like"/>
    <property type="match status" value="1"/>
</dbReference>
<feature type="domain" description="LD-carboxypeptidase C-terminal" evidence="4">
    <location>
        <begin position="182"/>
        <end position="296"/>
    </location>
</feature>
<dbReference type="Pfam" id="PF02016">
    <property type="entry name" value="Peptidase_S66"/>
    <property type="match status" value="1"/>
</dbReference>
<dbReference type="InterPro" id="IPR040921">
    <property type="entry name" value="Peptidase_S66C"/>
</dbReference>
<comment type="caution">
    <text evidence="5">The sequence shown here is derived from an EMBL/GenBank/DDBJ whole genome shotgun (WGS) entry which is preliminary data.</text>
</comment>
<reference evidence="5" key="2">
    <citation type="submission" date="2014-09" db="EMBL/GenBank/DDBJ databases">
        <title>Criblamydia sequanensis harbors a mega-plasmid encoding arsenite resistance.</title>
        <authorList>
            <person name="Bertelli C."/>
            <person name="Goesmann A."/>
            <person name="Greub G."/>
        </authorList>
    </citation>
    <scope>NUCLEOTIDE SEQUENCE [LARGE SCALE GENOMIC DNA]</scope>
    <source>
        <strain evidence="5">CRIB-18</strain>
    </source>
</reference>
<comment type="similarity">
    <text evidence="1">Belongs to the peptidase S66 family.</text>
</comment>
<dbReference type="EMBL" id="CCEJ010000001">
    <property type="protein sequence ID" value="CDR33089.1"/>
    <property type="molecule type" value="Genomic_DNA"/>
</dbReference>
<protein>
    <submittedName>
        <fullName evidence="5">Carboxypeptidase</fullName>
        <ecNumber evidence="5">3.4.16.-</ecNumber>
    </submittedName>
</protein>
<dbReference type="Pfam" id="PF17676">
    <property type="entry name" value="Peptidase_S66C"/>
    <property type="match status" value="1"/>
</dbReference>
<keyword evidence="5" id="KW-0645">Protease</keyword>
<evidence type="ECO:0000259" key="3">
    <source>
        <dbReference type="Pfam" id="PF02016"/>
    </source>
</evidence>
<dbReference type="PIRSF" id="PIRSF028757">
    <property type="entry name" value="LD-carboxypeptidase"/>
    <property type="match status" value="1"/>
</dbReference>
<organism evidence="5 6">
    <name type="scientific">Candidatus Criblamydia sequanensis CRIB-18</name>
    <dbReference type="NCBI Taxonomy" id="1437425"/>
    <lineage>
        <taxon>Bacteria</taxon>
        <taxon>Pseudomonadati</taxon>
        <taxon>Chlamydiota</taxon>
        <taxon>Chlamydiia</taxon>
        <taxon>Parachlamydiales</taxon>
        <taxon>Candidatus Criblamydiaceae</taxon>
        <taxon>Candidatus Criblamydia</taxon>
    </lineage>
</organism>
<accession>A0A090DVW4</accession>
<dbReference type="InterPro" id="IPR029062">
    <property type="entry name" value="Class_I_gatase-like"/>
</dbReference>
<keyword evidence="6" id="KW-1185">Reference proteome</keyword>
<dbReference type="Gene3D" id="3.50.30.60">
    <property type="entry name" value="LD-carboxypeptidase A C-terminal domain-like"/>
    <property type="match status" value="1"/>
</dbReference>
<dbReference type="PANTHER" id="PTHR30237">
    <property type="entry name" value="MURAMOYLTETRAPEPTIDE CARBOXYPEPTIDASE"/>
    <property type="match status" value="1"/>
</dbReference>
<gene>
    <name evidence="5" type="ORF">CSEC_0250</name>
</gene>
<dbReference type="InterPro" id="IPR003507">
    <property type="entry name" value="S66_fam"/>
</dbReference>
<name>A0A090DVW4_9BACT</name>
<dbReference type="GO" id="GO:0004180">
    <property type="term" value="F:carboxypeptidase activity"/>
    <property type="evidence" value="ECO:0007669"/>
    <property type="project" value="UniProtKB-KW"/>
</dbReference>
<dbReference type="InterPro" id="IPR040449">
    <property type="entry name" value="Peptidase_S66_N"/>
</dbReference>
<dbReference type="InterPro" id="IPR027461">
    <property type="entry name" value="Carboxypeptidase_A_C_sf"/>
</dbReference>
<dbReference type="eggNOG" id="COG1619">
    <property type="taxonomic scope" value="Bacteria"/>
</dbReference>
<evidence type="ECO:0000256" key="1">
    <source>
        <dbReference type="ARBA" id="ARBA00010233"/>
    </source>
</evidence>
<keyword evidence="2 5" id="KW-0378">Hydrolase</keyword>
<dbReference type="PANTHER" id="PTHR30237:SF6">
    <property type="entry name" value="CARBOXYPEPTIDASE YOCD-RELATED"/>
    <property type="match status" value="1"/>
</dbReference>
<dbReference type="CDD" id="cd07062">
    <property type="entry name" value="Peptidase_S66_mccF_like"/>
    <property type="match status" value="1"/>
</dbReference>
<evidence type="ECO:0000256" key="2">
    <source>
        <dbReference type="ARBA" id="ARBA00022801"/>
    </source>
</evidence>
<dbReference type="SUPFAM" id="SSF52317">
    <property type="entry name" value="Class I glutamine amidotransferase-like"/>
    <property type="match status" value="1"/>
</dbReference>
<reference evidence="5" key="1">
    <citation type="submission" date="2013-12" db="EMBL/GenBank/DDBJ databases">
        <authorList>
            <person name="Linke B."/>
        </authorList>
    </citation>
    <scope>NUCLEOTIDE SEQUENCE [LARGE SCALE GENOMIC DNA]</scope>
    <source>
        <strain evidence="5">CRIB-18</strain>
    </source>
</reference>
<dbReference type="Gene3D" id="3.40.50.10740">
    <property type="entry name" value="Class I glutamine amidotransferase-like"/>
    <property type="match status" value="1"/>
</dbReference>
<dbReference type="STRING" id="1437425.CSEC_0250"/>
<dbReference type="AlphaFoldDB" id="A0A090DVW4"/>
<dbReference type="InterPro" id="IPR027478">
    <property type="entry name" value="LdcA_N"/>
</dbReference>
<evidence type="ECO:0000259" key="4">
    <source>
        <dbReference type="Pfam" id="PF17676"/>
    </source>
</evidence>
<evidence type="ECO:0000313" key="5">
    <source>
        <dbReference type="EMBL" id="CDR33089.1"/>
    </source>
</evidence>